<dbReference type="Gene3D" id="3.30.200.20">
    <property type="entry name" value="Phosphorylase Kinase, domain 1"/>
    <property type="match status" value="1"/>
</dbReference>
<keyword evidence="9" id="KW-0472">Membrane</keyword>
<protein>
    <submittedName>
        <fullName evidence="14">Cysteine-rich receptor-like protein kinase 44</fullName>
    </submittedName>
</protein>
<gene>
    <name evidence="14" type="primary">LOC110805276</name>
</gene>
<evidence type="ECO:0000256" key="8">
    <source>
        <dbReference type="PROSITE-ProRule" id="PRU10141"/>
    </source>
</evidence>
<reference evidence="14" key="2">
    <citation type="submission" date="2025-08" db="UniProtKB">
        <authorList>
            <consortium name="RefSeq"/>
        </authorList>
    </citation>
    <scope>IDENTIFICATION</scope>
    <source>
        <tissue evidence="14">Leaf</tissue>
    </source>
</reference>
<name>A0ABM3R232_SPIOL</name>
<keyword evidence="9" id="KW-0812">Transmembrane</keyword>
<keyword evidence="1" id="KW-0808">Transferase</keyword>
<dbReference type="Pfam" id="PF01657">
    <property type="entry name" value="Stress-antifung"/>
    <property type="match status" value="2"/>
</dbReference>
<evidence type="ECO:0000256" key="10">
    <source>
        <dbReference type="SAM" id="SignalP"/>
    </source>
</evidence>
<dbReference type="SUPFAM" id="SSF56112">
    <property type="entry name" value="Protein kinase-like (PK-like)"/>
    <property type="match status" value="1"/>
</dbReference>
<evidence type="ECO:0000256" key="1">
    <source>
        <dbReference type="ARBA" id="ARBA00022679"/>
    </source>
</evidence>
<accession>A0ABM3R232</accession>
<dbReference type="PANTHER" id="PTHR27006">
    <property type="entry name" value="PROMASTIGOTE SURFACE ANTIGEN PROTEIN PSA"/>
    <property type="match status" value="1"/>
</dbReference>
<dbReference type="PROSITE" id="PS00108">
    <property type="entry name" value="PROTEIN_KINASE_ST"/>
    <property type="match status" value="1"/>
</dbReference>
<organism evidence="13 14">
    <name type="scientific">Spinacia oleracea</name>
    <name type="common">Spinach</name>
    <dbReference type="NCBI Taxonomy" id="3562"/>
    <lineage>
        <taxon>Eukaryota</taxon>
        <taxon>Viridiplantae</taxon>
        <taxon>Streptophyta</taxon>
        <taxon>Embryophyta</taxon>
        <taxon>Tracheophyta</taxon>
        <taxon>Spermatophyta</taxon>
        <taxon>Magnoliopsida</taxon>
        <taxon>eudicotyledons</taxon>
        <taxon>Gunneridae</taxon>
        <taxon>Pentapetalae</taxon>
        <taxon>Caryophyllales</taxon>
        <taxon>Chenopodiaceae</taxon>
        <taxon>Chenopodioideae</taxon>
        <taxon>Anserineae</taxon>
        <taxon>Spinacia</taxon>
    </lineage>
</organism>
<feature type="domain" description="Gnk2-homologous" evidence="12">
    <location>
        <begin position="133"/>
        <end position="242"/>
    </location>
</feature>
<evidence type="ECO:0000313" key="14">
    <source>
        <dbReference type="RefSeq" id="XP_056689688.1"/>
    </source>
</evidence>
<dbReference type="Gene3D" id="3.30.430.20">
    <property type="entry name" value="Gnk2 domain, C-X8-C-X2-C motif"/>
    <property type="match status" value="2"/>
</dbReference>
<feature type="chain" id="PRO_5046492546" evidence="10">
    <location>
        <begin position="24"/>
        <end position="637"/>
    </location>
</feature>
<dbReference type="InterPro" id="IPR002902">
    <property type="entry name" value="GNK2"/>
</dbReference>
<evidence type="ECO:0000256" key="4">
    <source>
        <dbReference type="ARBA" id="ARBA00022741"/>
    </source>
</evidence>
<evidence type="ECO:0000256" key="3">
    <source>
        <dbReference type="ARBA" id="ARBA00022737"/>
    </source>
</evidence>
<dbReference type="PROSITE" id="PS51473">
    <property type="entry name" value="GNK2"/>
    <property type="match status" value="2"/>
</dbReference>
<keyword evidence="5" id="KW-0418">Kinase</keyword>
<evidence type="ECO:0000256" key="5">
    <source>
        <dbReference type="ARBA" id="ARBA00022777"/>
    </source>
</evidence>
<sequence length="637" mass="71810">MFTSSLILSLILVFLKQIIFTDGQTNLDCEICQGNRTNDEYSRNLNNLLSIITSNTNIINNGVYNSSFGKEPNKVYVLAVCRRDLLVTDCHRHITDSAIRFREVCVTSNESIGYYSSESIFRYSYKPILDIDSNINCTFRGPWPVPEPYVEKFRQESRSLFDGLIKKTAAGNSSDKSAAGVVNVTGSLSIYAITMCSPDLSSSYCLHCLKRGLSEIDVCCSSLQGATFYRSGCTIQFDNYPFFNFASWNSMPPSILPPFTPALARRRSKPGRGIYIVIGVVIAILATASLLIYFSRRSKQNKDQIDNNDEIICVDFRKFDLRAVQAATHNFSDAKNIGKGSSGRVYKGILPGGQEIAVKKLLKIDKDFKLKFDNEVLLLTNLQHRNLVKLLGFCAREDLKLLIYEFLQNESLDKFLLDPAKRANFDWETRYNVIQGIARGLCYLHDDSLLRVIHRDLKPSNILLDVDMKPKISNFGKATHVHEDQTRGATSTIKGTCGYMPPEYAQQGQFSVKSDVFSFGVLLLEIICGQMILCFSEEENGMDLLSYVWRKWSEGTALNVVDPTLERIESHKTQMMRCIKIAMLCVQENPTHRPTIAAVIYMLNNDMITIQEPSKPADLISSLNSRTTSFIKEGFQP</sequence>
<keyword evidence="4 8" id="KW-0547">Nucleotide-binding</keyword>
<feature type="domain" description="Gnk2-homologous" evidence="12">
    <location>
        <begin position="23"/>
        <end position="128"/>
    </location>
</feature>
<evidence type="ECO:0000256" key="6">
    <source>
        <dbReference type="ARBA" id="ARBA00022840"/>
    </source>
</evidence>
<feature type="domain" description="Protein kinase" evidence="11">
    <location>
        <begin position="331"/>
        <end position="608"/>
    </location>
</feature>
<dbReference type="Pfam" id="PF00069">
    <property type="entry name" value="Pkinase"/>
    <property type="match status" value="1"/>
</dbReference>
<keyword evidence="7" id="KW-0325">Glycoprotein</keyword>
<dbReference type="InterPro" id="IPR017441">
    <property type="entry name" value="Protein_kinase_ATP_BS"/>
</dbReference>
<dbReference type="SMART" id="SM00220">
    <property type="entry name" value="S_TKc"/>
    <property type="match status" value="1"/>
</dbReference>
<evidence type="ECO:0000259" key="12">
    <source>
        <dbReference type="PROSITE" id="PS51473"/>
    </source>
</evidence>
<evidence type="ECO:0000256" key="9">
    <source>
        <dbReference type="SAM" id="Phobius"/>
    </source>
</evidence>
<dbReference type="InterPro" id="IPR038408">
    <property type="entry name" value="GNK2_sf"/>
</dbReference>
<dbReference type="PANTHER" id="PTHR27006:SF634">
    <property type="entry name" value="RECEPTOR-LIKE SERINE_THREONINE-PROTEIN KINASE"/>
    <property type="match status" value="1"/>
</dbReference>
<dbReference type="RefSeq" id="XP_056689688.1">
    <property type="nucleotide sequence ID" value="XM_056833710.1"/>
</dbReference>
<keyword evidence="2 10" id="KW-0732">Signal</keyword>
<dbReference type="InterPro" id="IPR011009">
    <property type="entry name" value="Kinase-like_dom_sf"/>
</dbReference>
<dbReference type="GeneID" id="110805276"/>
<evidence type="ECO:0000256" key="2">
    <source>
        <dbReference type="ARBA" id="ARBA00022729"/>
    </source>
</evidence>
<feature type="signal peptide" evidence="10">
    <location>
        <begin position="1"/>
        <end position="23"/>
    </location>
</feature>
<dbReference type="PROSITE" id="PS50011">
    <property type="entry name" value="PROTEIN_KINASE_DOM"/>
    <property type="match status" value="1"/>
</dbReference>
<feature type="binding site" evidence="8">
    <location>
        <position position="360"/>
    </location>
    <ligand>
        <name>ATP</name>
        <dbReference type="ChEBI" id="CHEBI:30616"/>
    </ligand>
</feature>
<evidence type="ECO:0000259" key="11">
    <source>
        <dbReference type="PROSITE" id="PS50011"/>
    </source>
</evidence>
<dbReference type="Proteomes" id="UP000813463">
    <property type="component" value="Chromosome 6"/>
</dbReference>
<dbReference type="CDD" id="cd23509">
    <property type="entry name" value="Gnk2-like"/>
    <property type="match status" value="2"/>
</dbReference>
<dbReference type="InterPro" id="IPR008271">
    <property type="entry name" value="Ser/Thr_kinase_AS"/>
</dbReference>
<keyword evidence="9" id="KW-1133">Transmembrane helix</keyword>
<dbReference type="PROSITE" id="PS00107">
    <property type="entry name" value="PROTEIN_KINASE_ATP"/>
    <property type="match status" value="1"/>
</dbReference>
<dbReference type="InterPro" id="IPR000719">
    <property type="entry name" value="Prot_kinase_dom"/>
</dbReference>
<feature type="transmembrane region" description="Helical" evidence="9">
    <location>
        <begin position="273"/>
        <end position="294"/>
    </location>
</feature>
<evidence type="ECO:0000313" key="13">
    <source>
        <dbReference type="Proteomes" id="UP000813463"/>
    </source>
</evidence>
<keyword evidence="3" id="KW-0677">Repeat</keyword>
<reference evidence="13" key="1">
    <citation type="journal article" date="2021" name="Nat. Commun.">
        <title>Genomic analyses provide insights into spinach domestication and the genetic basis of agronomic traits.</title>
        <authorList>
            <person name="Cai X."/>
            <person name="Sun X."/>
            <person name="Xu C."/>
            <person name="Sun H."/>
            <person name="Wang X."/>
            <person name="Ge C."/>
            <person name="Zhang Z."/>
            <person name="Wang Q."/>
            <person name="Fei Z."/>
            <person name="Jiao C."/>
            <person name="Wang Q."/>
        </authorList>
    </citation>
    <scope>NUCLEOTIDE SEQUENCE [LARGE SCALE GENOMIC DNA]</scope>
    <source>
        <strain evidence="13">cv. Varoflay</strain>
    </source>
</reference>
<dbReference type="Gene3D" id="1.10.510.10">
    <property type="entry name" value="Transferase(Phosphotransferase) domain 1"/>
    <property type="match status" value="1"/>
</dbReference>
<keyword evidence="6 8" id="KW-0067">ATP-binding</keyword>
<proteinExistence type="predicted"/>
<keyword evidence="13" id="KW-1185">Reference proteome</keyword>
<evidence type="ECO:0000256" key="7">
    <source>
        <dbReference type="ARBA" id="ARBA00023180"/>
    </source>
</evidence>